<dbReference type="SUPFAM" id="SSF140490">
    <property type="entry name" value="Nqo1C-terminal domain-like"/>
    <property type="match status" value="1"/>
</dbReference>
<dbReference type="RefSeq" id="WP_258878082.1">
    <property type="nucleotide sequence ID" value="NZ_CP048914.1"/>
</dbReference>
<dbReference type="GO" id="GO:0051539">
    <property type="term" value="F:4 iron, 4 sulfur cluster binding"/>
    <property type="evidence" value="ECO:0007669"/>
    <property type="project" value="InterPro"/>
</dbReference>
<reference evidence="2 3" key="1">
    <citation type="submission" date="2020-02" db="EMBL/GenBank/DDBJ databases">
        <authorList>
            <person name="Zheng R.K."/>
            <person name="Sun C.M."/>
        </authorList>
    </citation>
    <scope>NUCLEOTIDE SEQUENCE [LARGE SCALE GENOMIC DNA]</scope>
    <source>
        <strain evidence="3">zrk13</strain>
    </source>
</reference>
<accession>A0A7L7KPV7</accession>
<dbReference type="AlphaFoldDB" id="A0A7L7KPV7"/>
<protein>
    <recommendedName>
        <fullName evidence="1">NADH-ubiquinone oxidoreductase 51kDa subunit iron-sulphur binding domain-containing protein</fullName>
    </recommendedName>
</protein>
<sequence>MTTKSQDVNALFEQWILDAETKMLEDDMFVKIKSYLESTHPEICGKCIPCRDGVRKLETLFDQYIQGEATLKTLKEIERLVYNLRASRCSVGLDIGKNMEVILENNYHVLYSPVKKY</sequence>
<name>A0A7L7KPV7_9MOLU</name>
<dbReference type="InterPro" id="IPR037207">
    <property type="entry name" value="Nuop51_4Fe4S-bd_sf"/>
</dbReference>
<keyword evidence="3" id="KW-1185">Reference proteome</keyword>
<evidence type="ECO:0000313" key="2">
    <source>
        <dbReference type="EMBL" id="QMS84469.1"/>
    </source>
</evidence>
<dbReference type="SMART" id="SM00928">
    <property type="entry name" value="NADH_4Fe-4S"/>
    <property type="match status" value="1"/>
</dbReference>
<feature type="domain" description="NADH-ubiquinone oxidoreductase 51kDa subunit iron-sulphur binding" evidence="1">
    <location>
        <begin position="29"/>
        <end position="74"/>
    </location>
</feature>
<dbReference type="Proteomes" id="UP000514720">
    <property type="component" value="Chromosome"/>
</dbReference>
<dbReference type="KEGG" id="xcl:G4Z02_01480"/>
<dbReference type="Gene3D" id="1.20.1440.230">
    <property type="entry name" value="NADH-ubiquinone oxidoreductase 51kDa subunit, iron-sulphur binding domain"/>
    <property type="match status" value="1"/>
</dbReference>
<gene>
    <name evidence="2" type="ORF">G4Z02_01480</name>
</gene>
<organism evidence="2 3">
    <name type="scientific">Candidatus Xianfuyuplasma coldseepsis</name>
    <dbReference type="NCBI Taxonomy" id="2782163"/>
    <lineage>
        <taxon>Bacteria</taxon>
        <taxon>Bacillati</taxon>
        <taxon>Mycoplasmatota</taxon>
        <taxon>Mollicutes</taxon>
        <taxon>Candidatus Izemoplasmatales</taxon>
        <taxon>Candidatus Izemoplasmataceae</taxon>
        <taxon>Candidatus Xianfuyuplasma</taxon>
    </lineage>
</organism>
<dbReference type="Pfam" id="PF10589">
    <property type="entry name" value="NADH_4Fe-4S"/>
    <property type="match status" value="1"/>
</dbReference>
<evidence type="ECO:0000313" key="3">
    <source>
        <dbReference type="Proteomes" id="UP000514720"/>
    </source>
</evidence>
<dbReference type="EMBL" id="CP048914">
    <property type="protein sequence ID" value="QMS84469.1"/>
    <property type="molecule type" value="Genomic_DNA"/>
</dbReference>
<dbReference type="InterPro" id="IPR019575">
    <property type="entry name" value="Nuop51_4Fe4S-bd"/>
</dbReference>
<proteinExistence type="predicted"/>
<evidence type="ECO:0000259" key="1">
    <source>
        <dbReference type="SMART" id="SM00928"/>
    </source>
</evidence>